<organism evidence="1 2">
    <name type="scientific">Cohnella silvisoli</name>
    <dbReference type="NCBI Taxonomy" id="2873699"/>
    <lineage>
        <taxon>Bacteria</taxon>
        <taxon>Bacillati</taxon>
        <taxon>Bacillota</taxon>
        <taxon>Bacilli</taxon>
        <taxon>Bacillales</taxon>
        <taxon>Paenibacillaceae</taxon>
        <taxon>Cohnella</taxon>
    </lineage>
</organism>
<evidence type="ECO:0000313" key="2">
    <source>
        <dbReference type="Proteomes" id="UP001493487"/>
    </source>
</evidence>
<reference evidence="1 2" key="1">
    <citation type="journal article" date="2023" name="Genome Announc.">
        <title>Pan-Genome Analyses of the Genus Cohnella and Proposal of the Novel Species Cohnella silvisoli sp. nov., Isolated from Forest Soil.</title>
        <authorList>
            <person name="Wang C."/>
            <person name="Mao L."/>
            <person name="Bao G."/>
            <person name="Zhu H."/>
        </authorList>
    </citation>
    <scope>NUCLEOTIDE SEQUENCE [LARGE SCALE GENOMIC DNA]</scope>
    <source>
        <strain evidence="1 2">NL03-T5-1</strain>
    </source>
</reference>
<dbReference type="EMBL" id="JASKHM010000023">
    <property type="protein sequence ID" value="MEQ4486628.1"/>
    <property type="molecule type" value="Genomic_DNA"/>
</dbReference>
<evidence type="ECO:0000313" key="1">
    <source>
        <dbReference type="EMBL" id="MEQ4486628.1"/>
    </source>
</evidence>
<keyword evidence="2" id="KW-1185">Reference proteome</keyword>
<comment type="caution">
    <text evidence="1">The sequence shown here is derived from an EMBL/GenBank/DDBJ whole genome shotgun (WGS) entry which is preliminary data.</text>
</comment>
<proteinExistence type="predicted"/>
<accession>A0ABV1L2Q9</accession>
<gene>
    <name evidence="1" type="ORF">QJS35_30060</name>
</gene>
<dbReference type="RefSeq" id="WP_232189578.1">
    <property type="nucleotide sequence ID" value="NZ_JAIOAP010000021.1"/>
</dbReference>
<sequence length="747" mass="83336">MLPRLPLDDRTFESILQEARRSIPQRLPEWTDENTHDPGVTFLELFSWLSEMQQFYLSRVPERNLRKFLDLLGVSPREASSAEAEVSFGNVRESVVLPRGTKLLAEDQLFETLDRVRLLPLAIDRIVTRTEREASDRSASNTGGNVAFYAFGREAAADSRLYIAFDREPVVGEIISLHIRLAEDSNRTADIAGGKPEGVIPSARVAWKAYGWEEKHGVSWLPLRLLEDDTLHLTYSGRITFEITAPLRPVIVHPAGDRPRYWISCTLEESGYELPPRIDRLLLNTVRARQQDTKSEQALFDSNGMPGFSIEDDSFLARYGKLRVQVRESDGRWREWREIPNFDAGNADAQSTCYTVERHSGSNGPVTVRFGDGVLGTIPPQGKGNIRRIHYSEEFTSLCYIGRSNGLPYQKFQLYDLPCKWSNGLLLQVGVPEGDGGRLLWEDWEPVRDFDRSGPLDRHYVYNPSTGELKFGNDENGAIPASHEDLNLCVMSCVLGGGERGNIKPHLLNSWIQPELDELQLTADNAGYGVGGAEGESLEDCLERAQKEWQTPYCAVTNDDYVRIAKSTPGLKVARVHVIPHYAPGRGKSAPGAVTVVVVPKGLNDTPMPSPGFLATVAKHLDDRRLVTTEVHVIAPEYVQVTVHAVVVVEPHFMEEGHRIVAALNRLISPLDKPDGIQGWPFGRTVHKGDIYSAISRIKGIAYVQDLWLDAEGKSIRKSAGGDILLPDSGIIFSGDHRIELISRTQL</sequence>
<protein>
    <submittedName>
        <fullName evidence="1">Baseplate J/gp47 family protein</fullName>
    </submittedName>
</protein>
<name>A0ABV1L2Q9_9BACL</name>
<dbReference type="Proteomes" id="UP001493487">
    <property type="component" value="Unassembled WGS sequence"/>
</dbReference>